<comment type="caution">
    <text evidence="11">The sequence shown here is derived from an EMBL/GenBank/DDBJ whole genome shotgun (WGS) entry which is preliminary data.</text>
</comment>
<dbReference type="PROSITE" id="PS50109">
    <property type="entry name" value="HIS_KIN"/>
    <property type="match status" value="1"/>
</dbReference>
<organism evidence="11 12">
    <name type="scientific">Novipirellula rosea</name>
    <dbReference type="NCBI Taxonomy" id="1031540"/>
    <lineage>
        <taxon>Bacteria</taxon>
        <taxon>Pseudomonadati</taxon>
        <taxon>Planctomycetota</taxon>
        <taxon>Planctomycetia</taxon>
        <taxon>Pirellulales</taxon>
        <taxon>Pirellulaceae</taxon>
        <taxon>Novipirellula</taxon>
    </lineage>
</organism>
<dbReference type="InterPro" id="IPR004358">
    <property type="entry name" value="Sig_transdc_His_kin-like_C"/>
</dbReference>
<evidence type="ECO:0000256" key="7">
    <source>
        <dbReference type="ARBA" id="ARBA00022840"/>
    </source>
</evidence>
<keyword evidence="6" id="KW-0418">Kinase</keyword>
<dbReference type="CDD" id="cd00075">
    <property type="entry name" value="HATPase"/>
    <property type="match status" value="1"/>
</dbReference>
<keyword evidence="9" id="KW-0812">Transmembrane</keyword>
<dbReference type="PRINTS" id="PR00344">
    <property type="entry name" value="BCTRLSENSOR"/>
</dbReference>
<keyword evidence="8" id="KW-0902">Two-component regulatory system</keyword>
<dbReference type="Proteomes" id="UP001500840">
    <property type="component" value="Unassembled WGS sequence"/>
</dbReference>
<dbReference type="SUPFAM" id="SSF47384">
    <property type="entry name" value="Homodimeric domain of signal transducing histidine kinase"/>
    <property type="match status" value="1"/>
</dbReference>
<feature type="domain" description="Histidine kinase" evidence="10">
    <location>
        <begin position="248"/>
        <end position="470"/>
    </location>
</feature>
<dbReference type="CDD" id="cd00082">
    <property type="entry name" value="HisKA"/>
    <property type="match status" value="1"/>
</dbReference>
<evidence type="ECO:0000313" key="12">
    <source>
        <dbReference type="Proteomes" id="UP001500840"/>
    </source>
</evidence>
<sequence length="473" mass="51495">MQKRNSEILSNNVASIRAAEELELIVREMRHGLDRYLLTKDREYLLLAIQNQDAANEWINRADGLAGGDDEKALVAVIRSGIDNYFSQLHQLVDDPDTQISSERVEALEEEILSKQVLVTSRRYLNLNESELEESSLRSGSMALKLSLAMALLGACGAAVGLVAGYGVARSISRSMYLLSVPIRDVAGKLDTVVGPVEVSADPSLQDLQHVLETVSTRVGSVVEQLQNRHKEVIRADQLAALGRLGAGLAHELRNPLMCMKTLVQSARHNKSNLDADDLAVLDDEITRVDKLLQTFLDFAKPSSLVSKPVDLREIVHQTFALVTSRAETRGIEVTRSMPDDAMPVDAMTVQGDATQLRQVLLNLILNAFDFIPNGGKVDVTVAADHDVSSKTSIKGTSSRWVSLSVADNGCSLPEESERIFEPFFSTKELGLGLGLPISRKIIGDHGGTLEARNRDGGGVIVTARLPVLCSTQ</sequence>
<protein>
    <recommendedName>
        <fullName evidence="2">histidine kinase</fullName>
        <ecNumber evidence="2">2.7.13.3</ecNumber>
    </recommendedName>
</protein>
<dbReference type="Pfam" id="PF00512">
    <property type="entry name" value="HisKA"/>
    <property type="match status" value="1"/>
</dbReference>
<dbReference type="EMBL" id="BAABGA010000120">
    <property type="protein sequence ID" value="GAA4472112.1"/>
    <property type="molecule type" value="Genomic_DNA"/>
</dbReference>
<dbReference type="InterPro" id="IPR003661">
    <property type="entry name" value="HisK_dim/P_dom"/>
</dbReference>
<dbReference type="Gene3D" id="3.30.565.10">
    <property type="entry name" value="Histidine kinase-like ATPase, C-terminal domain"/>
    <property type="match status" value="1"/>
</dbReference>
<evidence type="ECO:0000256" key="2">
    <source>
        <dbReference type="ARBA" id="ARBA00012438"/>
    </source>
</evidence>
<proteinExistence type="predicted"/>
<keyword evidence="9" id="KW-1133">Transmembrane helix</keyword>
<keyword evidence="9" id="KW-0472">Membrane</keyword>
<evidence type="ECO:0000256" key="8">
    <source>
        <dbReference type="ARBA" id="ARBA00023012"/>
    </source>
</evidence>
<dbReference type="InterPro" id="IPR005467">
    <property type="entry name" value="His_kinase_dom"/>
</dbReference>
<keyword evidence="7" id="KW-0067">ATP-binding</keyword>
<accession>A0ABP8NV29</accession>
<reference evidence="12" key="1">
    <citation type="journal article" date="2019" name="Int. J. Syst. Evol. Microbiol.">
        <title>The Global Catalogue of Microorganisms (GCM) 10K type strain sequencing project: providing services to taxonomists for standard genome sequencing and annotation.</title>
        <authorList>
            <consortium name="The Broad Institute Genomics Platform"/>
            <consortium name="The Broad Institute Genome Sequencing Center for Infectious Disease"/>
            <person name="Wu L."/>
            <person name="Ma J."/>
        </authorList>
    </citation>
    <scope>NUCLEOTIDE SEQUENCE [LARGE SCALE GENOMIC DNA]</scope>
    <source>
        <strain evidence="12">JCM 17759</strain>
    </source>
</reference>
<evidence type="ECO:0000256" key="9">
    <source>
        <dbReference type="SAM" id="Phobius"/>
    </source>
</evidence>
<dbReference type="InterPro" id="IPR036890">
    <property type="entry name" value="HATPase_C_sf"/>
</dbReference>
<dbReference type="PANTHER" id="PTHR43065:SF10">
    <property type="entry name" value="PEROXIDE STRESS-ACTIVATED HISTIDINE KINASE MAK3"/>
    <property type="match status" value="1"/>
</dbReference>
<feature type="transmembrane region" description="Helical" evidence="9">
    <location>
        <begin position="146"/>
        <end position="169"/>
    </location>
</feature>
<keyword evidence="12" id="KW-1185">Reference proteome</keyword>
<gene>
    <name evidence="11" type="ORF">GCM10023156_67890</name>
</gene>
<evidence type="ECO:0000256" key="6">
    <source>
        <dbReference type="ARBA" id="ARBA00022777"/>
    </source>
</evidence>
<dbReference type="Pfam" id="PF02518">
    <property type="entry name" value="HATPase_c"/>
    <property type="match status" value="1"/>
</dbReference>
<comment type="catalytic activity">
    <reaction evidence="1">
        <text>ATP + protein L-histidine = ADP + protein N-phospho-L-histidine.</text>
        <dbReference type="EC" id="2.7.13.3"/>
    </reaction>
</comment>
<dbReference type="SMART" id="SM00387">
    <property type="entry name" value="HATPase_c"/>
    <property type="match status" value="1"/>
</dbReference>
<keyword evidence="5" id="KW-0547">Nucleotide-binding</keyword>
<dbReference type="Gene3D" id="1.10.287.130">
    <property type="match status" value="1"/>
</dbReference>
<dbReference type="SUPFAM" id="SSF55874">
    <property type="entry name" value="ATPase domain of HSP90 chaperone/DNA topoisomerase II/histidine kinase"/>
    <property type="match status" value="1"/>
</dbReference>
<dbReference type="EC" id="2.7.13.3" evidence="2"/>
<keyword evidence="4" id="KW-0808">Transferase</keyword>
<evidence type="ECO:0000256" key="5">
    <source>
        <dbReference type="ARBA" id="ARBA00022741"/>
    </source>
</evidence>
<evidence type="ECO:0000313" key="11">
    <source>
        <dbReference type="EMBL" id="GAA4472112.1"/>
    </source>
</evidence>
<dbReference type="InterPro" id="IPR036097">
    <property type="entry name" value="HisK_dim/P_sf"/>
</dbReference>
<name>A0ABP8NV29_9BACT</name>
<evidence type="ECO:0000256" key="3">
    <source>
        <dbReference type="ARBA" id="ARBA00022553"/>
    </source>
</evidence>
<keyword evidence="3" id="KW-0597">Phosphoprotein</keyword>
<dbReference type="PANTHER" id="PTHR43065">
    <property type="entry name" value="SENSOR HISTIDINE KINASE"/>
    <property type="match status" value="1"/>
</dbReference>
<dbReference type="SMART" id="SM00388">
    <property type="entry name" value="HisKA"/>
    <property type="match status" value="1"/>
</dbReference>
<evidence type="ECO:0000256" key="1">
    <source>
        <dbReference type="ARBA" id="ARBA00000085"/>
    </source>
</evidence>
<evidence type="ECO:0000256" key="4">
    <source>
        <dbReference type="ARBA" id="ARBA00022679"/>
    </source>
</evidence>
<evidence type="ECO:0000259" key="10">
    <source>
        <dbReference type="PROSITE" id="PS50109"/>
    </source>
</evidence>
<dbReference type="InterPro" id="IPR003594">
    <property type="entry name" value="HATPase_dom"/>
</dbReference>